<proteinExistence type="predicted"/>
<protein>
    <submittedName>
        <fullName evidence="1">Uncharacterized protein</fullName>
    </submittedName>
</protein>
<organism evidence="1 2">
    <name type="scientific">Stegodyphus mimosarum</name>
    <name type="common">African social velvet spider</name>
    <dbReference type="NCBI Taxonomy" id="407821"/>
    <lineage>
        <taxon>Eukaryota</taxon>
        <taxon>Metazoa</taxon>
        <taxon>Ecdysozoa</taxon>
        <taxon>Arthropoda</taxon>
        <taxon>Chelicerata</taxon>
        <taxon>Arachnida</taxon>
        <taxon>Araneae</taxon>
        <taxon>Araneomorphae</taxon>
        <taxon>Entelegynae</taxon>
        <taxon>Eresoidea</taxon>
        <taxon>Eresidae</taxon>
        <taxon>Stegodyphus</taxon>
    </lineage>
</organism>
<sequence length="82" mass="10039">LDKERRLKIIEEKKEYLYWKEKLLFFFENENKILEEVKKVEETVNQLKAKVSVEDTYEPPEIVKKPVERPSKYQKLINVKKL</sequence>
<keyword evidence="2" id="KW-1185">Reference proteome</keyword>
<feature type="non-terminal residue" evidence="1">
    <location>
        <position position="1"/>
    </location>
</feature>
<gene>
    <name evidence="1" type="ORF">X975_10230</name>
</gene>
<feature type="non-terminal residue" evidence="1">
    <location>
        <position position="82"/>
    </location>
</feature>
<evidence type="ECO:0000313" key="1">
    <source>
        <dbReference type="EMBL" id="KFM76703.1"/>
    </source>
</evidence>
<accession>A0A087UH64</accession>
<dbReference type="EMBL" id="KK119777">
    <property type="protein sequence ID" value="KFM76703.1"/>
    <property type="molecule type" value="Genomic_DNA"/>
</dbReference>
<dbReference type="Proteomes" id="UP000054359">
    <property type="component" value="Unassembled WGS sequence"/>
</dbReference>
<dbReference type="AlphaFoldDB" id="A0A087UH64"/>
<name>A0A087UH64_STEMI</name>
<dbReference type="OrthoDB" id="19830at2759"/>
<evidence type="ECO:0000313" key="2">
    <source>
        <dbReference type="Proteomes" id="UP000054359"/>
    </source>
</evidence>
<reference evidence="1 2" key="1">
    <citation type="submission" date="2013-11" db="EMBL/GenBank/DDBJ databases">
        <title>Genome sequencing of Stegodyphus mimosarum.</title>
        <authorList>
            <person name="Bechsgaard J."/>
        </authorList>
    </citation>
    <scope>NUCLEOTIDE SEQUENCE [LARGE SCALE GENOMIC DNA]</scope>
</reference>